<proteinExistence type="predicted"/>
<dbReference type="SUPFAM" id="SSF53335">
    <property type="entry name" value="S-adenosyl-L-methionine-dependent methyltransferases"/>
    <property type="match status" value="1"/>
</dbReference>
<dbReference type="PANTHER" id="PTHR43861">
    <property type="entry name" value="TRANS-ACONITATE 2-METHYLTRANSFERASE-RELATED"/>
    <property type="match status" value="1"/>
</dbReference>
<dbReference type="EMBL" id="QEWP01000020">
    <property type="protein sequence ID" value="PWD98030.1"/>
    <property type="molecule type" value="Genomic_DNA"/>
</dbReference>
<reference evidence="4 5" key="1">
    <citation type="submission" date="2018-05" db="EMBL/GenBank/DDBJ databases">
        <title>Marinilabilia rubrum sp. nov., isolated from saltern sediment.</title>
        <authorList>
            <person name="Zhang R."/>
        </authorList>
    </citation>
    <scope>NUCLEOTIDE SEQUENCE [LARGE SCALE GENOMIC DNA]</scope>
    <source>
        <strain evidence="4 5">WTE16</strain>
    </source>
</reference>
<evidence type="ECO:0000313" key="5">
    <source>
        <dbReference type="Proteomes" id="UP000244956"/>
    </source>
</evidence>
<sequence length="243" mass="27391">MFYQSIAEYYDFIFPPSEKQRAFIEQELSGLERKTLLEAGCGTGNLASLLSEKGADVTGIDLDKEMILKAKTKVPANGRITFENLNILEIDQRWAKETFDGVVSFGNTLVHLKDKKQVLQFLKGCFMVLKPGGKLLVQIINYDRILDNEINALPTIDNEKISFERFYDYGPGDNHIDFRTILTVKESNTVMRNVVSLLPVRQKDLKCLFEETGFEKMRVFGGFGGNGLTSDSIPLVFSAMKPV</sequence>
<evidence type="ECO:0000313" key="4">
    <source>
        <dbReference type="EMBL" id="PWD98030.1"/>
    </source>
</evidence>
<feature type="domain" description="Methyltransferase" evidence="3">
    <location>
        <begin position="37"/>
        <end position="133"/>
    </location>
</feature>
<comment type="caution">
    <text evidence="4">The sequence shown here is derived from an EMBL/GenBank/DDBJ whole genome shotgun (WGS) entry which is preliminary data.</text>
</comment>
<evidence type="ECO:0000256" key="1">
    <source>
        <dbReference type="ARBA" id="ARBA00022603"/>
    </source>
</evidence>
<dbReference type="InterPro" id="IPR041698">
    <property type="entry name" value="Methyltransf_25"/>
</dbReference>
<dbReference type="GO" id="GO:0032259">
    <property type="term" value="P:methylation"/>
    <property type="evidence" value="ECO:0007669"/>
    <property type="project" value="UniProtKB-KW"/>
</dbReference>
<organism evidence="4 5">
    <name type="scientific">Marinilabilia rubra</name>
    <dbReference type="NCBI Taxonomy" id="2162893"/>
    <lineage>
        <taxon>Bacteria</taxon>
        <taxon>Pseudomonadati</taxon>
        <taxon>Bacteroidota</taxon>
        <taxon>Bacteroidia</taxon>
        <taxon>Marinilabiliales</taxon>
        <taxon>Marinilabiliaceae</taxon>
        <taxon>Marinilabilia</taxon>
    </lineage>
</organism>
<keyword evidence="5" id="KW-1185">Reference proteome</keyword>
<dbReference type="Gene3D" id="3.40.50.150">
    <property type="entry name" value="Vaccinia Virus protein VP39"/>
    <property type="match status" value="1"/>
</dbReference>
<name>A0A2U2B4N3_9BACT</name>
<dbReference type="PANTHER" id="PTHR43861:SF1">
    <property type="entry name" value="TRANS-ACONITATE 2-METHYLTRANSFERASE"/>
    <property type="match status" value="1"/>
</dbReference>
<evidence type="ECO:0000256" key="2">
    <source>
        <dbReference type="ARBA" id="ARBA00022679"/>
    </source>
</evidence>
<dbReference type="Gene3D" id="2.20.25.110">
    <property type="entry name" value="S-adenosyl-L-methionine-dependent methyltransferases"/>
    <property type="match status" value="1"/>
</dbReference>
<dbReference type="Pfam" id="PF13649">
    <property type="entry name" value="Methyltransf_25"/>
    <property type="match status" value="1"/>
</dbReference>
<dbReference type="CDD" id="cd02440">
    <property type="entry name" value="AdoMet_MTases"/>
    <property type="match status" value="1"/>
</dbReference>
<keyword evidence="2" id="KW-0808">Transferase</keyword>
<accession>A0A2U2B4N3</accession>
<dbReference type="GO" id="GO:0008168">
    <property type="term" value="F:methyltransferase activity"/>
    <property type="evidence" value="ECO:0007669"/>
    <property type="project" value="UniProtKB-KW"/>
</dbReference>
<keyword evidence="1" id="KW-0489">Methyltransferase</keyword>
<dbReference type="OrthoDB" id="9789123at2"/>
<protein>
    <recommendedName>
        <fullName evidence="3">Methyltransferase domain-containing protein</fullName>
    </recommendedName>
</protein>
<dbReference type="Proteomes" id="UP000244956">
    <property type="component" value="Unassembled WGS sequence"/>
</dbReference>
<dbReference type="AlphaFoldDB" id="A0A2U2B4N3"/>
<dbReference type="InterPro" id="IPR029063">
    <property type="entry name" value="SAM-dependent_MTases_sf"/>
</dbReference>
<gene>
    <name evidence="4" type="ORF">DDZ16_17700</name>
</gene>
<dbReference type="RefSeq" id="WP_109265812.1">
    <property type="nucleotide sequence ID" value="NZ_QEWP01000020.1"/>
</dbReference>
<evidence type="ECO:0000259" key="3">
    <source>
        <dbReference type="Pfam" id="PF13649"/>
    </source>
</evidence>